<dbReference type="SMR" id="A0A0H3MS86"/>
<gene>
    <name evidence="2" type="ordered locus">MLBr02630</name>
</gene>
<dbReference type="EMBL" id="FM211192">
    <property type="protein sequence ID" value="CAR72730.1"/>
    <property type="molecule type" value="Genomic_DNA"/>
</dbReference>
<accession>A0A0H3MS86</accession>
<organism evidence="2 3">
    <name type="scientific">Mycobacterium leprae (strain Br4923)</name>
    <dbReference type="NCBI Taxonomy" id="561304"/>
    <lineage>
        <taxon>Bacteria</taxon>
        <taxon>Bacillati</taxon>
        <taxon>Actinomycetota</taxon>
        <taxon>Actinomycetes</taxon>
        <taxon>Mycobacteriales</taxon>
        <taxon>Mycobacteriaceae</taxon>
        <taxon>Mycobacterium</taxon>
    </lineage>
</organism>
<evidence type="ECO:0000313" key="3">
    <source>
        <dbReference type="Proteomes" id="UP000006900"/>
    </source>
</evidence>
<feature type="region of interest" description="Disordered" evidence="1">
    <location>
        <begin position="56"/>
        <end position="123"/>
    </location>
</feature>
<proteinExistence type="predicted"/>
<protein>
    <submittedName>
        <fullName evidence="2">Uncharacterized protein</fullName>
    </submittedName>
</protein>
<reference evidence="2 3" key="1">
    <citation type="journal article" date="2009" name="Nat. Genet.">
        <title>Comparative genomic and phylogeographic analysis of Mycobacterium leprae.</title>
        <authorList>
            <person name="Monot M."/>
            <person name="Honore N."/>
            <person name="Garnier T."/>
            <person name="Zidane N."/>
            <person name="Sherafi D."/>
            <person name="Paniz-Mondolfi A."/>
            <person name="Matsuoka M."/>
            <person name="Taylor G.M."/>
            <person name="Donoghue H.D."/>
            <person name="Bouwman A."/>
            <person name="Mays S."/>
            <person name="Watson C."/>
            <person name="Lockwood D."/>
            <person name="Khamispour A."/>
            <person name="Dowlati Y."/>
            <person name="Jianping S."/>
            <person name="Rea T.H."/>
            <person name="Vera-Cabrera L."/>
            <person name="Stefani M.M."/>
            <person name="Banu S."/>
            <person name="Macdonald M."/>
            <person name="Sapkota B.R."/>
            <person name="Spencer J.S."/>
            <person name="Thomas J."/>
            <person name="Harshman K."/>
            <person name="Singh P."/>
            <person name="Busso P."/>
            <person name="Gattiker A."/>
            <person name="Rougemont J."/>
            <person name="Brennan P.J."/>
            <person name="Cole S.T."/>
        </authorList>
    </citation>
    <scope>NUCLEOTIDE SEQUENCE [LARGE SCALE GENOMIC DNA]</scope>
    <source>
        <strain evidence="3">Br4923</strain>
    </source>
</reference>
<feature type="compositionally biased region" description="Polar residues" evidence="1">
    <location>
        <begin position="93"/>
        <end position="116"/>
    </location>
</feature>
<evidence type="ECO:0000313" key="2">
    <source>
        <dbReference type="EMBL" id="CAR72730.1"/>
    </source>
</evidence>
<dbReference type="Proteomes" id="UP000006900">
    <property type="component" value="Chromosome"/>
</dbReference>
<dbReference type="HOGENOM" id="CLU_2012750_0_0_11"/>
<name>A0A0H3MS86_MYCLB</name>
<sequence length="123" mass="13000">MLTDGVLLPELLFGYLNKCCLLPQLFDTAINTSVGVTSPNESRAFNAADDLIGDGSVERAGLHRATSVPGESPEGLQRGHSPEPNDSPPWQRGSAQASQSGYRPSDPLTTTRQSNPAPGANVR</sequence>
<dbReference type="AlphaFoldDB" id="A0A0H3MS86"/>
<dbReference type="KEGG" id="mlb:MLBr02630"/>
<evidence type="ECO:0000256" key="1">
    <source>
        <dbReference type="SAM" id="MobiDB-lite"/>
    </source>
</evidence>